<evidence type="ECO:0000256" key="6">
    <source>
        <dbReference type="SAM" id="MobiDB-lite"/>
    </source>
</evidence>
<keyword evidence="3 7" id="KW-0812">Transmembrane</keyword>
<dbReference type="Pfam" id="PF01490">
    <property type="entry name" value="Aa_trans"/>
    <property type="match status" value="1"/>
</dbReference>
<accession>A0A0F4GIH1</accession>
<reference evidence="9 10" key="1">
    <citation type="submission" date="2015-03" db="EMBL/GenBank/DDBJ databases">
        <title>RNA-seq based gene annotation and comparative genomics of four Zymoseptoria species reveal species-specific pathogenicity related genes and transposable element activity.</title>
        <authorList>
            <person name="Grandaubert J."/>
            <person name="Bhattacharyya A."/>
            <person name="Stukenbrock E.H."/>
        </authorList>
    </citation>
    <scope>NUCLEOTIDE SEQUENCE [LARGE SCALE GENOMIC DNA]</scope>
    <source>
        <strain evidence="9 10">Zb18110</strain>
    </source>
</reference>
<feature type="transmembrane region" description="Helical" evidence="7">
    <location>
        <begin position="237"/>
        <end position="256"/>
    </location>
</feature>
<feature type="transmembrane region" description="Helical" evidence="7">
    <location>
        <begin position="459"/>
        <end position="481"/>
    </location>
</feature>
<keyword evidence="10" id="KW-1185">Reference proteome</keyword>
<feature type="transmembrane region" description="Helical" evidence="7">
    <location>
        <begin position="527"/>
        <end position="550"/>
    </location>
</feature>
<proteinExistence type="inferred from homology"/>
<keyword evidence="4 7" id="KW-1133">Transmembrane helix</keyword>
<sequence length="566" mass="61104">MPAKEPQPVSFIMPTTGEAVSSSDTSPASDIQHQSMKNFPSSSTLRSGSSLGRTPSSTSEVRPTDSLENPASKGRRWNWFGLRRHDTTASGVPLTGDPTSQQVPTGNPPPQEVLTDKPPPGEVGISWRTTSFLLTAETVSLGILGLAYAVSTMGVIPALILMGFIAPTTYFSGIVLWKIKTRHPSVCSYGDAMRLVAGLPGWVTADVMVVSLLLFIMSGHVSIFSSMGDRIASSIGNTWQCTAIFMLMLAVGSAVINMFPKFKSNRYWAIASCISITLAAFTAMGGVIYQANAETSPSMRVVVPFAETTLGKIFEGVSMIIVSYTGPMAYLPIMHEMENLEEFPKALLCSQIFVTTMYTLMGVVIYCYAGSSVPSLALNAASPLIATISYGLAAITIVVAGVITGLVATQTIYRAVRPSKTKLPEVWWSKELLLFQGIAILIWIAAYILANVLPAFGSILSLIGAAVGSFISIGMPASFWLHLQATREELSLPLNEKSSLCSWSARRKDGFRRYKAAFWLKPFTSSFCYILIFLSFSLTGLCLYGSAMGIKNADLKSMMFTCRSNL</sequence>
<evidence type="ECO:0000259" key="8">
    <source>
        <dbReference type="Pfam" id="PF01490"/>
    </source>
</evidence>
<dbReference type="STRING" id="1047168.A0A0F4GIH1"/>
<evidence type="ECO:0000256" key="7">
    <source>
        <dbReference type="SAM" id="Phobius"/>
    </source>
</evidence>
<evidence type="ECO:0000256" key="5">
    <source>
        <dbReference type="ARBA" id="ARBA00023136"/>
    </source>
</evidence>
<feature type="transmembrane region" description="Helical" evidence="7">
    <location>
        <begin position="156"/>
        <end position="177"/>
    </location>
</feature>
<organism evidence="9 10">
    <name type="scientific">Zymoseptoria brevis</name>
    <dbReference type="NCBI Taxonomy" id="1047168"/>
    <lineage>
        <taxon>Eukaryota</taxon>
        <taxon>Fungi</taxon>
        <taxon>Dikarya</taxon>
        <taxon>Ascomycota</taxon>
        <taxon>Pezizomycotina</taxon>
        <taxon>Dothideomycetes</taxon>
        <taxon>Dothideomycetidae</taxon>
        <taxon>Mycosphaerellales</taxon>
        <taxon>Mycosphaerellaceae</taxon>
        <taxon>Zymoseptoria</taxon>
    </lineage>
</organism>
<feature type="compositionally biased region" description="Polar residues" evidence="6">
    <location>
        <begin position="18"/>
        <end position="40"/>
    </location>
</feature>
<feature type="compositionally biased region" description="Polar residues" evidence="6">
    <location>
        <begin position="55"/>
        <end position="69"/>
    </location>
</feature>
<dbReference type="InterPro" id="IPR013057">
    <property type="entry name" value="AA_transpt_TM"/>
</dbReference>
<name>A0A0F4GIH1_9PEZI</name>
<dbReference type="OrthoDB" id="40134at2759"/>
<dbReference type="GO" id="GO:0016020">
    <property type="term" value="C:membrane"/>
    <property type="evidence" value="ECO:0007669"/>
    <property type="project" value="UniProtKB-SubCell"/>
</dbReference>
<evidence type="ECO:0000313" key="9">
    <source>
        <dbReference type="EMBL" id="KJX95965.1"/>
    </source>
</evidence>
<feature type="transmembrane region" description="Helical" evidence="7">
    <location>
        <begin position="346"/>
        <end position="368"/>
    </location>
</feature>
<protein>
    <recommendedName>
        <fullName evidence="8">Amino acid transporter transmembrane domain-containing protein</fullName>
    </recommendedName>
</protein>
<feature type="transmembrane region" description="Helical" evidence="7">
    <location>
        <begin position="433"/>
        <end position="453"/>
    </location>
</feature>
<dbReference type="Proteomes" id="UP000033647">
    <property type="component" value="Unassembled WGS sequence"/>
</dbReference>
<keyword evidence="5 7" id="KW-0472">Membrane</keyword>
<dbReference type="GO" id="GO:0015179">
    <property type="term" value="F:L-amino acid transmembrane transporter activity"/>
    <property type="evidence" value="ECO:0007669"/>
    <property type="project" value="TreeGrafter"/>
</dbReference>
<feature type="region of interest" description="Disordered" evidence="6">
    <location>
        <begin position="88"/>
        <end position="119"/>
    </location>
</feature>
<comment type="caution">
    <text evidence="9">The sequence shown here is derived from an EMBL/GenBank/DDBJ whole genome shotgun (WGS) entry which is preliminary data.</text>
</comment>
<feature type="transmembrane region" description="Helical" evidence="7">
    <location>
        <begin position="388"/>
        <end position="413"/>
    </location>
</feature>
<dbReference type="EMBL" id="LAFY01000843">
    <property type="protein sequence ID" value="KJX95965.1"/>
    <property type="molecule type" value="Genomic_DNA"/>
</dbReference>
<evidence type="ECO:0000256" key="1">
    <source>
        <dbReference type="ARBA" id="ARBA00004141"/>
    </source>
</evidence>
<dbReference type="PANTHER" id="PTHR22950:SF461">
    <property type="entry name" value="AMINO ACID TRANSPORTER TRANSMEMBRANE DOMAIN-CONTAINING PROTEIN"/>
    <property type="match status" value="1"/>
</dbReference>
<feature type="region of interest" description="Disordered" evidence="6">
    <location>
        <begin position="1"/>
        <end position="73"/>
    </location>
</feature>
<comment type="subcellular location">
    <subcellularLocation>
        <location evidence="1">Membrane</location>
        <topology evidence="1">Multi-pass membrane protein</topology>
    </subcellularLocation>
</comment>
<feature type="compositionally biased region" description="Pro residues" evidence="6">
    <location>
        <begin position="106"/>
        <end position="119"/>
    </location>
</feature>
<feature type="transmembrane region" description="Helical" evidence="7">
    <location>
        <begin position="197"/>
        <end position="217"/>
    </location>
</feature>
<comment type="similarity">
    <text evidence="2">Belongs to the amino acid/polyamine transporter 2 family.</text>
</comment>
<evidence type="ECO:0000256" key="2">
    <source>
        <dbReference type="ARBA" id="ARBA00008066"/>
    </source>
</evidence>
<gene>
    <name evidence="9" type="ORF">TI39_contig851g00014</name>
</gene>
<feature type="compositionally biased region" description="Low complexity" evidence="6">
    <location>
        <begin position="41"/>
        <end position="54"/>
    </location>
</feature>
<dbReference type="PANTHER" id="PTHR22950">
    <property type="entry name" value="AMINO ACID TRANSPORTER"/>
    <property type="match status" value="1"/>
</dbReference>
<evidence type="ECO:0000256" key="4">
    <source>
        <dbReference type="ARBA" id="ARBA00022989"/>
    </source>
</evidence>
<evidence type="ECO:0000313" key="10">
    <source>
        <dbReference type="Proteomes" id="UP000033647"/>
    </source>
</evidence>
<feature type="domain" description="Amino acid transporter transmembrane" evidence="8">
    <location>
        <begin position="124"/>
        <end position="485"/>
    </location>
</feature>
<feature type="transmembrane region" description="Helical" evidence="7">
    <location>
        <begin position="268"/>
        <end position="293"/>
    </location>
</feature>
<dbReference type="AlphaFoldDB" id="A0A0F4GIH1"/>
<evidence type="ECO:0000256" key="3">
    <source>
        <dbReference type="ARBA" id="ARBA00022692"/>
    </source>
</evidence>
<feature type="transmembrane region" description="Helical" evidence="7">
    <location>
        <begin position="313"/>
        <end position="334"/>
    </location>
</feature>